<dbReference type="PANTHER" id="PTHR45703:SF36">
    <property type="entry name" value="DYNEIN HEAVY CHAIN, CYTOPLASMIC"/>
    <property type="match status" value="1"/>
</dbReference>
<protein>
    <submittedName>
        <fullName evidence="2">Putative Dynein heavy chain family protein</fullName>
    </submittedName>
</protein>
<dbReference type="InterPro" id="IPR026983">
    <property type="entry name" value="DHC"/>
</dbReference>
<gene>
    <name evidence="2" type="ORF">EZS28_020113</name>
</gene>
<dbReference type="GO" id="GO:0051959">
    <property type="term" value="F:dynein light intermediate chain binding"/>
    <property type="evidence" value="ECO:0007669"/>
    <property type="project" value="InterPro"/>
</dbReference>
<dbReference type="InterPro" id="IPR027417">
    <property type="entry name" value="P-loop_NTPase"/>
</dbReference>
<dbReference type="AlphaFoldDB" id="A0A5J4VPA0"/>
<reference evidence="2 3" key="1">
    <citation type="submission" date="2019-03" db="EMBL/GenBank/DDBJ databases">
        <title>Single cell metagenomics reveals metabolic interactions within the superorganism composed of flagellate Streblomastix strix and complex community of Bacteroidetes bacteria on its surface.</title>
        <authorList>
            <person name="Treitli S.C."/>
            <person name="Kolisko M."/>
            <person name="Husnik F."/>
            <person name="Keeling P."/>
            <person name="Hampl V."/>
        </authorList>
    </citation>
    <scope>NUCLEOTIDE SEQUENCE [LARGE SCALE GENOMIC DNA]</scope>
    <source>
        <strain evidence="2">ST1C</strain>
    </source>
</reference>
<feature type="domain" description="Dynein heavy chain hydrolytic ATP-binding dynein motor region" evidence="1">
    <location>
        <begin position="3"/>
        <end position="37"/>
    </location>
</feature>
<dbReference type="Pfam" id="PF12774">
    <property type="entry name" value="AAA_6"/>
    <property type="match status" value="2"/>
</dbReference>
<evidence type="ECO:0000313" key="3">
    <source>
        <dbReference type="Proteomes" id="UP000324800"/>
    </source>
</evidence>
<dbReference type="InterPro" id="IPR035699">
    <property type="entry name" value="AAA_6"/>
</dbReference>
<organism evidence="2 3">
    <name type="scientific">Streblomastix strix</name>
    <dbReference type="NCBI Taxonomy" id="222440"/>
    <lineage>
        <taxon>Eukaryota</taxon>
        <taxon>Metamonada</taxon>
        <taxon>Preaxostyla</taxon>
        <taxon>Oxymonadida</taxon>
        <taxon>Streblomastigidae</taxon>
        <taxon>Streblomastix</taxon>
    </lineage>
</organism>
<dbReference type="Gene3D" id="1.10.8.710">
    <property type="match status" value="1"/>
</dbReference>
<evidence type="ECO:0000259" key="1">
    <source>
        <dbReference type="Pfam" id="PF12774"/>
    </source>
</evidence>
<dbReference type="GO" id="GO:0007018">
    <property type="term" value="P:microtubule-based movement"/>
    <property type="evidence" value="ECO:0007669"/>
    <property type="project" value="InterPro"/>
</dbReference>
<comment type="caution">
    <text evidence="2">The sequence shown here is derived from an EMBL/GenBank/DDBJ whole genome shotgun (WGS) entry which is preliminary data.</text>
</comment>
<accession>A0A5J4VPA0</accession>
<dbReference type="InterPro" id="IPR043157">
    <property type="entry name" value="Dynein_AAA1S"/>
</dbReference>
<proteinExistence type="predicted"/>
<name>A0A5J4VPA0_9EUKA</name>
<feature type="domain" description="Dynein heavy chain hydrolytic ATP-binding dynein motor region" evidence="1">
    <location>
        <begin position="49"/>
        <end position="118"/>
    </location>
</feature>
<sequence length="183" mass="20785">MHTGPAETIKTKTIKDLAKALACKCVVFNCSDQIDCRKQWADSSLDLSKHRTELHENLNALFRPVALMIPDYAQISEIMLFSKSFHTDKDLSYKMIRLYKPSSEQLSQLDHYNFCVISTAQKIQGMQPAQQFILDCLQVYETMEVRWGLILVSDTKTCKTTCLRALSNGLYNIHEGASEGKAE</sequence>
<dbReference type="EMBL" id="SNRW01005797">
    <property type="protein sequence ID" value="KAA6384361.1"/>
    <property type="molecule type" value="Genomic_DNA"/>
</dbReference>
<dbReference type="GO" id="GO:0045505">
    <property type="term" value="F:dynein intermediate chain binding"/>
    <property type="evidence" value="ECO:0007669"/>
    <property type="project" value="InterPro"/>
</dbReference>
<dbReference type="Proteomes" id="UP000324800">
    <property type="component" value="Unassembled WGS sequence"/>
</dbReference>
<evidence type="ECO:0000313" key="2">
    <source>
        <dbReference type="EMBL" id="KAA6384361.1"/>
    </source>
</evidence>
<dbReference type="GO" id="GO:0030286">
    <property type="term" value="C:dynein complex"/>
    <property type="evidence" value="ECO:0007669"/>
    <property type="project" value="InterPro"/>
</dbReference>
<dbReference type="PANTHER" id="PTHR45703">
    <property type="entry name" value="DYNEIN HEAVY CHAIN"/>
    <property type="match status" value="1"/>
</dbReference>
<dbReference type="GO" id="GO:0005524">
    <property type="term" value="F:ATP binding"/>
    <property type="evidence" value="ECO:0007669"/>
    <property type="project" value="InterPro"/>
</dbReference>
<dbReference type="Gene3D" id="3.40.50.300">
    <property type="entry name" value="P-loop containing nucleotide triphosphate hydrolases"/>
    <property type="match status" value="1"/>
</dbReference>